<sequence length="162" mass="18516">MAHSNDLITFGKACLKKEETLAKAEARLDKKSIRSEQSQRKTRTSIGRLQQLKEQKAQLETSMSDCESTPNSAYCHQIRHRYNELTYQIHIAEADSVEDGRYGDDPVTEFEFSQQQFNQRYDNFIAQCRDSNAHYAMIQDPEAYAAVCSTVSAKQSITCSLF</sequence>
<organism evidence="2 3">
    <name type="scientific">Marinomonas pontica</name>
    <dbReference type="NCBI Taxonomy" id="264739"/>
    <lineage>
        <taxon>Bacteria</taxon>
        <taxon>Pseudomonadati</taxon>
        <taxon>Pseudomonadota</taxon>
        <taxon>Gammaproteobacteria</taxon>
        <taxon>Oceanospirillales</taxon>
        <taxon>Oceanospirillaceae</taxon>
        <taxon>Marinomonas</taxon>
    </lineage>
</organism>
<accession>A0ABN6WKH4</accession>
<protein>
    <submittedName>
        <fullName evidence="2">Uncharacterized protein</fullName>
    </submittedName>
</protein>
<feature type="compositionally biased region" description="Basic and acidic residues" evidence="1">
    <location>
        <begin position="27"/>
        <end position="39"/>
    </location>
</feature>
<gene>
    <name evidence="2" type="ORF">MACH16_11480</name>
</gene>
<feature type="region of interest" description="Disordered" evidence="1">
    <location>
        <begin position="27"/>
        <end position="46"/>
    </location>
</feature>
<keyword evidence="3" id="KW-1185">Reference proteome</keyword>
<dbReference type="EMBL" id="AP027271">
    <property type="protein sequence ID" value="BDX02400.1"/>
    <property type="molecule type" value="Genomic_DNA"/>
</dbReference>
<evidence type="ECO:0000256" key="1">
    <source>
        <dbReference type="SAM" id="MobiDB-lite"/>
    </source>
</evidence>
<name>A0ABN6WKH4_9GAMM</name>
<proteinExistence type="predicted"/>
<evidence type="ECO:0000313" key="3">
    <source>
        <dbReference type="Proteomes" id="UP001307608"/>
    </source>
</evidence>
<evidence type="ECO:0000313" key="2">
    <source>
        <dbReference type="EMBL" id="BDX02400.1"/>
    </source>
</evidence>
<reference evidence="2 3" key="1">
    <citation type="submission" date="2023-01" db="EMBL/GenBank/DDBJ databases">
        <title>Complete genome sequence of Marinomonas pontica strain 200518_36.</title>
        <authorList>
            <person name="Ueki S."/>
            <person name="Gajardo G."/>
            <person name="Maruyama F."/>
        </authorList>
    </citation>
    <scope>NUCLEOTIDE SEQUENCE [LARGE SCALE GENOMIC DNA]</scope>
    <source>
        <strain evidence="2 3">200518_36</strain>
    </source>
</reference>
<dbReference type="Proteomes" id="UP001307608">
    <property type="component" value="Chromosome"/>
</dbReference>